<dbReference type="Gene3D" id="3.60.21.10">
    <property type="match status" value="1"/>
</dbReference>
<dbReference type="RefSeq" id="WP_150876156.1">
    <property type="nucleotide sequence ID" value="NZ_VTWS01000002.1"/>
</dbReference>
<dbReference type="InterPro" id="IPR018391">
    <property type="entry name" value="PQQ_b-propeller_rpt"/>
</dbReference>
<accession>A0A5N1JHD4</accession>
<evidence type="ECO:0000256" key="1">
    <source>
        <dbReference type="SAM" id="SignalP"/>
    </source>
</evidence>
<dbReference type="EMBL" id="VTWS01000002">
    <property type="protein sequence ID" value="KAA9354848.1"/>
    <property type="molecule type" value="Genomic_DNA"/>
</dbReference>
<dbReference type="SUPFAM" id="SSF56300">
    <property type="entry name" value="Metallo-dependent phosphatases"/>
    <property type="match status" value="1"/>
</dbReference>
<comment type="caution">
    <text evidence="4">The sequence shown here is derived from an EMBL/GenBank/DDBJ whole genome shotgun (WGS) entry which is preliminary data.</text>
</comment>
<organism evidence="4 5">
    <name type="scientific">Larkinella humicola</name>
    <dbReference type="NCBI Taxonomy" id="2607654"/>
    <lineage>
        <taxon>Bacteria</taxon>
        <taxon>Pseudomonadati</taxon>
        <taxon>Bacteroidota</taxon>
        <taxon>Cytophagia</taxon>
        <taxon>Cytophagales</taxon>
        <taxon>Spirosomataceae</taxon>
        <taxon>Larkinella</taxon>
    </lineage>
</organism>
<proteinExistence type="predicted"/>
<dbReference type="Gene3D" id="2.130.10.10">
    <property type="entry name" value="YVTN repeat-like/Quinoprotein amine dehydrogenase"/>
    <property type="match status" value="1"/>
</dbReference>
<keyword evidence="5" id="KW-1185">Reference proteome</keyword>
<feature type="chain" id="PRO_5025032453" evidence="1">
    <location>
        <begin position="20"/>
        <end position="625"/>
    </location>
</feature>
<evidence type="ECO:0000259" key="3">
    <source>
        <dbReference type="Pfam" id="PF13360"/>
    </source>
</evidence>
<feature type="domain" description="Pyrrolo-quinoline quinone repeat" evidence="3">
    <location>
        <begin position="529"/>
        <end position="608"/>
    </location>
</feature>
<feature type="domain" description="Pyrrolo-quinoline quinone repeat" evidence="3">
    <location>
        <begin position="286"/>
        <end position="407"/>
    </location>
</feature>
<dbReference type="SUPFAM" id="SSF50998">
    <property type="entry name" value="Quinoprotein alcohol dehydrogenase-like"/>
    <property type="match status" value="1"/>
</dbReference>
<dbReference type="Pfam" id="PF13360">
    <property type="entry name" value="PQQ_2"/>
    <property type="match status" value="3"/>
</dbReference>
<dbReference type="Pfam" id="PF00149">
    <property type="entry name" value="Metallophos"/>
    <property type="match status" value="1"/>
</dbReference>
<reference evidence="4 5" key="1">
    <citation type="submission" date="2019-09" db="EMBL/GenBank/DDBJ databases">
        <title>Genome Sequence of Larkinella sp MA1.</title>
        <authorList>
            <person name="Srinivasan S."/>
        </authorList>
    </citation>
    <scope>NUCLEOTIDE SEQUENCE [LARGE SCALE GENOMIC DNA]</scope>
    <source>
        <strain evidence="4 5">MA1</strain>
    </source>
</reference>
<dbReference type="InterPro" id="IPR011047">
    <property type="entry name" value="Quinoprotein_ADH-like_sf"/>
</dbReference>
<dbReference type="InterPro" id="IPR004843">
    <property type="entry name" value="Calcineurin-like_PHP"/>
</dbReference>
<dbReference type="InterPro" id="IPR029052">
    <property type="entry name" value="Metallo-depent_PP-like"/>
</dbReference>
<dbReference type="InterPro" id="IPR015943">
    <property type="entry name" value="WD40/YVTN_repeat-like_dom_sf"/>
</dbReference>
<dbReference type="PANTHER" id="PTHR34512:SF30">
    <property type="entry name" value="OUTER MEMBRANE PROTEIN ASSEMBLY FACTOR BAMB"/>
    <property type="match status" value="1"/>
</dbReference>
<dbReference type="PANTHER" id="PTHR34512">
    <property type="entry name" value="CELL SURFACE PROTEIN"/>
    <property type="match status" value="1"/>
</dbReference>
<sequence>MKYLALLLVSLLGLKPALTQPIRFAFVTDTHVGAPATAAEDLQRTVNDINAQTDLDFAVFTGDVTDFGSDEEFRIAKQILDGLNKKWYIFPGNHDTKWSENGCNSFRKVFGAERFAFTVGKYRFIGCGSGPNMRMSPGLVAREDVLWLRSEVGKLKGSDQPVIFMNHYPLDESLENWYLLIDELKKTNVQAAFCGHGHANRELNFEGIPGTMGRSNLRAKDQVGGYNIVTMRNDTMTFAERTPGLATKTAWRTIVLENHHFSQQTAKSYPRPDYSLNEQYANVKPVWAKQDSSDIGAGIVESDGFCIYPNTSGQIVALSTADGAVRWRFATGGKVYSTPAVRKNRVVVASTDGTVYCLDKRSGTLLWKQETGQPIVASPVIDGKVVFIGSSEGKFRALSLADGAVRWTFTGVKGFVESVPVVDKKRVYFGSWGSSLYALNKKTGDSVWRWTNGKMRNFSPAACVPVLVKNRLFIQTPDRTVTAIDAETGKEIWKTSQHKGFESMGVSADRSLIYVKCMQDSVWAIPTNSANGQGAWFVNCRYGYEISPGPLTERDGLVYVPTDEGALYVIDRRNRKLLWSHKLSNAMLNRVWPLKNKQVLVTTMDGKIALLSNPVSAGPSYGRRP</sequence>
<dbReference type="Proteomes" id="UP000326344">
    <property type="component" value="Unassembled WGS sequence"/>
</dbReference>
<evidence type="ECO:0000313" key="5">
    <source>
        <dbReference type="Proteomes" id="UP000326344"/>
    </source>
</evidence>
<feature type="domain" description="Calcineurin-like phosphoesterase" evidence="2">
    <location>
        <begin position="22"/>
        <end position="199"/>
    </location>
</feature>
<feature type="domain" description="Pyrrolo-quinoline quinone repeat" evidence="3">
    <location>
        <begin position="417"/>
        <end position="515"/>
    </location>
</feature>
<dbReference type="Gene3D" id="2.40.128.630">
    <property type="match status" value="2"/>
</dbReference>
<gene>
    <name evidence="4" type="ORF">F0P93_09630</name>
</gene>
<dbReference type="SMART" id="SM00564">
    <property type="entry name" value="PQQ"/>
    <property type="match status" value="6"/>
</dbReference>
<evidence type="ECO:0000259" key="2">
    <source>
        <dbReference type="Pfam" id="PF00149"/>
    </source>
</evidence>
<name>A0A5N1JHD4_9BACT</name>
<feature type="signal peptide" evidence="1">
    <location>
        <begin position="1"/>
        <end position="19"/>
    </location>
</feature>
<protein>
    <submittedName>
        <fullName evidence="4">PQQ-binding-like beta-propeller repeat protein</fullName>
    </submittedName>
</protein>
<dbReference type="AlphaFoldDB" id="A0A5N1JHD4"/>
<dbReference type="GO" id="GO:0016787">
    <property type="term" value="F:hydrolase activity"/>
    <property type="evidence" value="ECO:0007669"/>
    <property type="project" value="InterPro"/>
</dbReference>
<keyword evidence="1" id="KW-0732">Signal</keyword>
<dbReference type="InterPro" id="IPR002372">
    <property type="entry name" value="PQQ_rpt_dom"/>
</dbReference>
<evidence type="ECO:0000313" key="4">
    <source>
        <dbReference type="EMBL" id="KAA9354848.1"/>
    </source>
</evidence>